<dbReference type="PANTHER" id="PTHR11803">
    <property type="entry name" value="2-IMINOBUTANOATE/2-IMINOPROPANOATE DEAMINASE RIDA"/>
    <property type="match status" value="1"/>
</dbReference>
<comment type="similarity">
    <text evidence="1">Belongs to the RutC family.</text>
</comment>
<gene>
    <name evidence="2" type="ORF">GCM10023143_02870</name>
</gene>
<dbReference type="InterPro" id="IPR006175">
    <property type="entry name" value="YjgF/YER057c/UK114"/>
</dbReference>
<accession>A0ABP8FDT4</accession>
<dbReference type="Gene3D" id="3.30.1330.40">
    <property type="entry name" value="RutC-like"/>
    <property type="match status" value="1"/>
</dbReference>
<dbReference type="RefSeq" id="WP_344974167.1">
    <property type="nucleotide sequence ID" value="NZ_BAABFN010000001.1"/>
</dbReference>
<evidence type="ECO:0000256" key="1">
    <source>
        <dbReference type="ARBA" id="ARBA00010552"/>
    </source>
</evidence>
<comment type="caution">
    <text evidence="2">The sequence shown here is derived from an EMBL/GenBank/DDBJ whole genome shotgun (WGS) entry which is preliminary data.</text>
</comment>
<organism evidence="2 3">
    <name type="scientific">Compostibacter hankyongensis</name>
    <dbReference type="NCBI Taxonomy" id="1007089"/>
    <lineage>
        <taxon>Bacteria</taxon>
        <taxon>Pseudomonadati</taxon>
        <taxon>Bacteroidota</taxon>
        <taxon>Chitinophagia</taxon>
        <taxon>Chitinophagales</taxon>
        <taxon>Chitinophagaceae</taxon>
        <taxon>Compostibacter</taxon>
    </lineage>
</organism>
<dbReference type="InterPro" id="IPR035959">
    <property type="entry name" value="RutC-like_sf"/>
</dbReference>
<sequence>MEKQFINTEHAPAPIGPYNQAVQAGNLLFVSGQIPVDPATNACVSGGIDAETHQVMRNLKAVLDAAGLGFRNVVKSTIFVTDLNHFATVNEVYGQYFDGEFPARETVQVAALPKGVGVEISVIAARPS</sequence>
<evidence type="ECO:0000313" key="2">
    <source>
        <dbReference type="EMBL" id="GAA4301275.1"/>
    </source>
</evidence>
<dbReference type="Proteomes" id="UP001501207">
    <property type="component" value="Unassembled WGS sequence"/>
</dbReference>
<reference evidence="3" key="1">
    <citation type="journal article" date="2019" name="Int. J. Syst. Evol. Microbiol.">
        <title>The Global Catalogue of Microorganisms (GCM) 10K type strain sequencing project: providing services to taxonomists for standard genome sequencing and annotation.</title>
        <authorList>
            <consortium name="The Broad Institute Genomics Platform"/>
            <consortium name="The Broad Institute Genome Sequencing Center for Infectious Disease"/>
            <person name="Wu L."/>
            <person name="Ma J."/>
        </authorList>
    </citation>
    <scope>NUCLEOTIDE SEQUENCE [LARGE SCALE GENOMIC DNA]</scope>
    <source>
        <strain evidence="3">JCM 17664</strain>
    </source>
</reference>
<name>A0ABP8FDT4_9BACT</name>
<dbReference type="PANTHER" id="PTHR11803:SF58">
    <property type="entry name" value="PROTEIN HMF1-RELATED"/>
    <property type="match status" value="1"/>
</dbReference>
<dbReference type="CDD" id="cd00448">
    <property type="entry name" value="YjgF_YER057c_UK114_family"/>
    <property type="match status" value="1"/>
</dbReference>
<protein>
    <submittedName>
        <fullName evidence="2">RidA family protein</fullName>
    </submittedName>
</protein>
<dbReference type="NCBIfam" id="TIGR00004">
    <property type="entry name" value="Rid family detoxifying hydrolase"/>
    <property type="match status" value="1"/>
</dbReference>
<dbReference type="SUPFAM" id="SSF55298">
    <property type="entry name" value="YjgF-like"/>
    <property type="match status" value="1"/>
</dbReference>
<dbReference type="InterPro" id="IPR006056">
    <property type="entry name" value="RidA"/>
</dbReference>
<evidence type="ECO:0000313" key="3">
    <source>
        <dbReference type="Proteomes" id="UP001501207"/>
    </source>
</evidence>
<proteinExistence type="inferred from homology"/>
<keyword evidence="3" id="KW-1185">Reference proteome</keyword>
<dbReference type="Pfam" id="PF01042">
    <property type="entry name" value="Ribonuc_L-PSP"/>
    <property type="match status" value="1"/>
</dbReference>
<dbReference type="EMBL" id="BAABFN010000001">
    <property type="protein sequence ID" value="GAA4301275.1"/>
    <property type="molecule type" value="Genomic_DNA"/>
</dbReference>